<feature type="domain" description="C2H2-type" evidence="9">
    <location>
        <begin position="1204"/>
        <end position="1231"/>
    </location>
</feature>
<sequence length="1245" mass="143519">MDYDPSQYRERNNASWDRIRHENAASVRSEPADYMFDYSNYNNNNNVRELGSRHEIAQYPPAQNLDFEPVQSLDGLDFVGEEVAIRGEIEEVEDDESEDESDEEIDRPDIYCMECRSKIEDTNSHDCRLKPKLFECTECRESFNFEKNLKIHKILDHLKATDFVRGTICQFCSKDKTHAPFSRFSAYIGHVKVHLKSDDLECEQCGNEFENELDLDHHIRREHSTDVYELVFCPKCKKVLTLEESSAHSLLHSAQNSVKIRRRKSAPFPEKPPPKKASHTGKKPVREKKNVCPYCNKAFVRPAELARHSFVHLRAKHLQSSSTEIPKWKCAICFKEYAHQAGLSEHKRTVHGNAKQIVCRICGMSFSKRSNHDRHMLKIHPIEQDSRDQCQFQCPDCPTVFKKLGSLTAHKRACHLRTDTLKIPTKPLPIYKRHVCKTCKREFRDAKMLEKHRRFHLLAEHRWRDALLLHGGGGGERKCTYCDKSFVLRASLVWHMQKHFEEEEQQQEHHHQPFCALCDLNFFSQQEYRQHLDEQHSVICAVCNQKFSSRQVYEDHICNRKFATRHHAMMMAQQQTNRVLICRQCKPPQRLTTARQIKEHRARHLPRKSHLCWTCHKSFRTAQLLSLHAEVHDRQPIQCAHCPQVFHSRVALKQHTRISHGGDTNYQCVVHVDRTMAMSAQSFAEYGLAADQNEGDDDEHAHRAHSVTEWMDSGVVEEEVISQEDQGDIRYTIQPILSDAEQPIRCEVCHHLYNNIEMLCDHWQGSDTDTDHSYGIVTCPICESRIRGASEAANHLRSVHLFARPRIHLQFMKPSTNDLIPITSAPSDSLALAIIPSTTPVTTIQQQVKKGHECPQCLKVLTRKNDLDRHMRIHAGARDFKCPTCSMSFRVKSTLTTHMQTHSDAPPQYQCTVCDKSFYEKKTLVVHMRIHTGEMPFKCRFCDLHFRTIAMTRTHEKKCSFGGPHRPILPDPSTRSISSFQPQFVAPQVDMNRTITQISSLPQHSLNLSRNSAFNEVRAMGALVTSGESRIFVITKPITQMQYVVIVQKTKPPEGTMRYAVDTVSEIKINQLQESTNLSIVLHNDMRLNLNTVRMLQMLPALGLDDAYKERVTVGDSDEMMDNELFSIIAHNKTSGVSSFIRRCEICEIDLPTKRASDAHFYSEDHETAQLMYPSKNTTQPMMSVDRNLGMPNMHAINAETSEFNCKLCGTRFLDMDPLLTHIRQEHDEQPVIPPRPVAHTAPIN</sequence>
<evidence type="ECO:0000256" key="5">
    <source>
        <dbReference type="ARBA" id="ARBA00022833"/>
    </source>
</evidence>
<dbReference type="AlphaFoldDB" id="V6CKC3"/>
<evidence type="ECO:0000313" key="12">
    <source>
        <dbReference type="WormBase" id="Y48G8AL.10a"/>
    </source>
</evidence>
<dbReference type="FunCoup" id="V6CKC3">
    <property type="interactions" value="1"/>
</dbReference>
<dbReference type="PROSITE" id="PS00028">
    <property type="entry name" value="ZINC_FINGER_C2H2_1"/>
    <property type="match status" value="15"/>
</dbReference>
<evidence type="ECO:0000259" key="9">
    <source>
        <dbReference type="PROSITE" id="PS50157"/>
    </source>
</evidence>
<dbReference type="PROSITE" id="PS50157">
    <property type="entry name" value="ZINC_FINGER_C2H2_2"/>
    <property type="match status" value="14"/>
</dbReference>
<dbReference type="OMA" id="KTHMRTR"/>
<dbReference type="PANTHER" id="PTHR24376">
    <property type="entry name" value="ZINC FINGER PROTEIN"/>
    <property type="match status" value="1"/>
</dbReference>
<protein>
    <submittedName>
        <fullName evidence="10">C2H2-type domain-containing protein</fullName>
    </submittedName>
</protein>
<feature type="domain" description="C2H2-type" evidence="9">
    <location>
        <begin position="880"/>
        <end position="907"/>
    </location>
</feature>
<dbReference type="WormBase" id="Y48G8AL.10a">
    <property type="protein sequence ID" value="CE49146"/>
    <property type="gene ID" value="WBGene00021689"/>
    <property type="gene designation" value="znf-236"/>
</dbReference>
<dbReference type="Reactome" id="R-CEL-111367">
    <property type="pathway name" value="SLBP independent Processing of Histone Pre-mRNAs"/>
</dbReference>
<dbReference type="RefSeq" id="NP_001293225.1">
    <property type="nucleotide sequence ID" value="NM_001306296.3"/>
</dbReference>
<feature type="domain" description="C2H2-type" evidence="9">
    <location>
        <begin position="637"/>
        <end position="665"/>
    </location>
</feature>
<feature type="domain" description="C2H2-type" evidence="9">
    <location>
        <begin position="328"/>
        <end position="356"/>
    </location>
</feature>
<feature type="domain" description="C2H2-type" evidence="9">
    <location>
        <begin position="357"/>
        <end position="385"/>
    </location>
</feature>
<dbReference type="SUPFAM" id="SSF57667">
    <property type="entry name" value="beta-beta-alpha zinc fingers"/>
    <property type="match status" value="7"/>
</dbReference>
<evidence type="ECO:0000256" key="7">
    <source>
        <dbReference type="PROSITE-ProRule" id="PRU00042"/>
    </source>
</evidence>
<dbReference type="GO" id="GO:0000122">
    <property type="term" value="P:negative regulation of transcription by RNA polymerase II"/>
    <property type="evidence" value="ECO:0007669"/>
    <property type="project" value="UniProtKB-ARBA"/>
</dbReference>
<dbReference type="Reactome" id="R-CEL-9843940">
    <property type="pathway name" value="Regulation of endogenous retroelements by KRAB-ZFP proteins"/>
</dbReference>
<feature type="domain" description="C2H2-type" evidence="9">
    <location>
        <begin position="434"/>
        <end position="456"/>
    </location>
</feature>
<dbReference type="Proteomes" id="UP000001940">
    <property type="component" value="Chromosome I"/>
</dbReference>
<dbReference type="EMBL" id="BX284601">
    <property type="protein sequence ID" value="CDK13486.1"/>
    <property type="molecule type" value="Genomic_DNA"/>
</dbReference>
<evidence type="ECO:0000256" key="3">
    <source>
        <dbReference type="ARBA" id="ARBA00022737"/>
    </source>
</evidence>
<evidence type="ECO:0000256" key="2">
    <source>
        <dbReference type="ARBA" id="ARBA00022723"/>
    </source>
</evidence>
<feature type="region of interest" description="Disordered" evidence="8">
    <location>
        <begin position="253"/>
        <end position="284"/>
    </location>
</feature>
<feature type="domain" description="C2H2-type" evidence="9">
    <location>
        <begin position="200"/>
        <end position="228"/>
    </location>
</feature>
<keyword evidence="3" id="KW-0677">Repeat</keyword>
<dbReference type="AGR" id="WB:WBGene00021689"/>
<keyword evidence="4 7" id="KW-0863">Zinc-finger</keyword>
<dbReference type="Bgee" id="WBGene00021689">
    <property type="expression patterns" value="Expressed in adult organism and 4 other cell types or tissues"/>
</dbReference>
<dbReference type="GO" id="GO:0008270">
    <property type="term" value="F:zinc ion binding"/>
    <property type="evidence" value="ECO:0007669"/>
    <property type="project" value="UniProtKB-KW"/>
</dbReference>
<dbReference type="ExpressionAtlas" id="V6CKC3">
    <property type="expression patterns" value="baseline and differential"/>
</dbReference>
<evidence type="ECO:0000256" key="8">
    <source>
        <dbReference type="SAM" id="MobiDB-lite"/>
    </source>
</evidence>
<feature type="domain" description="C2H2-type" evidence="9">
    <location>
        <begin position="392"/>
        <end position="420"/>
    </location>
</feature>
<dbReference type="InParanoid" id="V6CKC3"/>
<dbReference type="GeneID" id="3565634"/>
<dbReference type="FunFam" id="3.30.160.60:FF:002539">
    <property type="entry name" value="GD10244"/>
    <property type="match status" value="1"/>
</dbReference>
<reference evidence="10 11" key="1">
    <citation type="journal article" date="1998" name="Science">
        <title>Genome sequence of the nematode C. elegans: a platform for investigating biology.</title>
        <authorList>
            <consortium name="The C. elegans sequencing consortium"/>
            <person name="Sulson J.E."/>
            <person name="Waterston R."/>
        </authorList>
    </citation>
    <scope>NUCLEOTIDE SEQUENCE [LARGE SCALE GENOMIC DNA]</scope>
    <source>
        <strain evidence="10 11">Bristol N2</strain>
    </source>
</reference>
<gene>
    <name evidence="10 12" type="primary">znf-236</name>
    <name evidence="10" type="ORF">CELE_Y48G8AL.10</name>
    <name evidence="12" type="ORF">Y48G8AL.10</name>
</gene>
<evidence type="ECO:0000256" key="6">
    <source>
        <dbReference type="ARBA" id="ARBA00023242"/>
    </source>
</evidence>
<dbReference type="Pfam" id="PF00096">
    <property type="entry name" value="zf-C2H2"/>
    <property type="match status" value="6"/>
</dbReference>
<organism evidence="10 11">
    <name type="scientific">Caenorhabditis elegans</name>
    <dbReference type="NCBI Taxonomy" id="6239"/>
    <lineage>
        <taxon>Eukaryota</taxon>
        <taxon>Metazoa</taxon>
        <taxon>Ecdysozoa</taxon>
        <taxon>Nematoda</taxon>
        <taxon>Chromadorea</taxon>
        <taxon>Rhabditida</taxon>
        <taxon>Rhabditina</taxon>
        <taxon>Rhabditomorpha</taxon>
        <taxon>Rhabditoidea</taxon>
        <taxon>Rhabditidae</taxon>
        <taxon>Peloderinae</taxon>
        <taxon>Caenorhabditis</taxon>
    </lineage>
</organism>
<dbReference type="Gene3D" id="3.30.160.60">
    <property type="entry name" value="Classic Zinc Finger"/>
    <property type="match status" value="9"/>
</dbReference>
<dbReference type="SMART" id="SM00355">
    <property type="entry name" value="ZnF_C2H2"/>
    <property type="match status" value="22"/>
</dbReference>
<dbReference type="FunFam" id="3.30.160.60:FF:000446">
    <property type="entry name" value="Zinc finger protein"/>
    <property type="match status" value="1"/>
</dbReference>
<evidence type="ECO:0000313" key="11">
    <source>
        <dbReference type="Proteomes" id="UP000001940"/>
    </source>
</evidence>
<keyword evidence="2" id="KW-0479">Metal-binding</keyword>
<dbReference type="eggNOG" id="KOG1721">
    <property type="taxonomic scope" value="Eukaryota"/>
</dbReference>
<evidence type="ECO:0000256" key="4">
    <source>
        <dbReference type="ARBA" id="ARBA00022771"/>
    </source>
</evidence>
<name>V6CKC3_CAEEL</name>
<keyword evidence="11" id="KW-1185">Reference proteome</keyword>
<feature type="domain" description="C2H2-type" evidence="9">
    <location>
        <begin position="290"/>
        <end position="317"/>
    </location>
</feature>
<dbReference type="KEGG" id="cel:CELE_Y48G8AL.10"/>
<dbReference type="FunFam" id="3.30.160.60:FF:004942">
    <property type="match status" value="1"/>
</dbReference>
<dbReference type="InterPro" id="IPR036236">
    <property type="entry name" value="Znf_C2H2_sf"/>
</dbReference>
<dbReference type="PANTHER" id="PTHR24376:SF216">
    <property type="entry name" value="ZINC FINGER PROTEIN 420-LIKE"/>
    <property type="match status" value="1"/>
</dbReference>
<keyword evidence="6" id="KW-0539">Nucleus</keyword>
<dbReference type="FunFam" id="3.30.160.60:FF:004075">
    <property type="match status" value="1"/>
</dbReference>
<proteinExistence type="predicted"/>
<feature type="domain" description="C2H2-type" evidence="9">
    <location>
        <begin position="134"/>
        <end position="162"/>
    </location>
</feature>
<dbReference type="IntAct" id="V6CKC3">
    <property type="interactions" value="6"/>
</dbReference>
<evidence type="ECO:0000256" key="1">
    <source>
        <dbReference type="ARBA" id="ARBA00004123"/>
    </source>
</evidence>
<evidence type="ECO:0000313" key="10">
    <source>
        <dbReference type="EMBL" id="CDK13486.1"/>
    </source>
</evidence>
<keyword evidence="5" id="KW-0862">Zinc</keyword>
<comment type="subcellular location">
    <subcellularLocation>
        <location evidence="1">Nucleus</location>
    </subcellularLocation>
</comment>
<feature type="compositionally biased region" description="Basic residues" evidence="8">
    <location>
        <begin position="274"/>
        <end position="284"/>
    </location>
</feature>
<dbReference type="Pfam" id="PF12874">
    <property type="entry name" value="zf-met"/>
    <property type="match status" value="1"/>
</dbReference>
<accession>V6CKC3</accession>
<dbReference type="Reactome" id="R-CEL-73856">
    <property type="pathway name" value="RNA Polymerase II Transcription Termination"/>
</dbReference>
<dbReference type="CTD" id="3565634"/>
<dbReference type="FunFam" id="3.30.160.60:FF:003272">
    <property type="entry name" value="gastrula zinc finger protein XlCGF67.1-like"/>
    <property type="match status" value="1"/>
</dbReference>
<dbReference type="GO" id="GO:0005634">
    <property type="term" value="C:nucleus"/>
    <property type="evidence" value="ECO:0000318"/>
    <property type="project" value="GO_Central"/>
</dbReference>
<dbReference type="Reactome" id="R-CEL-77588">
    <property type="pathway name" value="SLBP Dependent Processing of Replication-Dependent Histone Pre-mRNAs"/>
</dbReference>
<dbReference type="GO" id="GO:0006357">
    <property type="term" value="P:regulation of transcription by RNA polymerase II"/>
    <property type="evidence" value="ECO:0000318"/>
    <property type="project" value="GO_Central"/>
</dbReference>
<feature type="domain" description="C2H2-type" evidence="9">
    <location>
        <begin position="477"/>
        <end position="504"/>
    </location>
</feature>
<dbReference type="PaxDb" id="6239-Y48G8AL.10"/>
<dbReference type="InterPro" id="IPR013087">
    <property type="entry name" value="Znf_C2H2_type"/>
</dbReference>
<feature type="domain" description="C2H2-type" evidence="9">
    <location>
        <begin position="909"/>
        <end position="936"/>
    </location>
</feature>
<feature type="domain" description="C2H2-type" evidence="9">
    <location>
        <begin position="610"/>
        <end position="637"/>
    </location>
</feature>
<feature type="domain" description="C2H2-type" evidence="9">
    <location>
        <begin position="852"/>
        <end position="879"/>
    </location>
</feature>
<dbReference type="OrthoDB" id="6077919at2759"/>